<dbReference type="EMBL" id="CM042039">
    <property type="protein sequence ID" value="KAI3724963.1"/>
    <property type="molecule type" value="Genomic_DNA"/>
</dbReference>
<protein>
    <submittedName>
        <fullName evidence="1">Uncharacterized protein</fullName>
    </submittedName>
</protein>
<reference evidence="2" key="1">
    <citation type="journal article" date="2022" name="Mol. Ecol. Resour.">
        <title>The genomes of chicory, endive, great burdock and yacon provide insights into Asteraceae palaeo-polyploidization history and plant inulin production.</title>
        <authorList>
            <person name="Fan W."/>
            <person name="Wang S."/>
            <person name="Wang H."/>
            <person name="Wang A."/>
            <person name="Jiang F."/>
            <person name="Liu H."/>
            <person name="Zhao H."/>
            <person name="Xu D."/>
            <person name="Zhang Y."/>
        </authorList>
    </citation>
    <scope>NUCLEOTIDE SEQUENCE [LARGE SCALE GENOMIC DNA]</scope>
    <source>
        <strain evidence="2">cv. Yunnan</strain>
    </source>
</reference>
<organism evidence="1 2">
    <name type="scientific">Smallanthus sonchifolius</name>
    <dbReference type="NCBI Taxonomy" id="185202"/>
    <lineage>
        <taxon>Eukaryota</taxon>
        <taxon>Viridiplantae</taxon>
        <taxon>Streptophyta</taxon>
        <taxon>Embryophyta</taxon>
        <taxon>Tracheophyta</taxon>
        <taxon>Spermatophyta</taxon>
        <taxon>Magnoliopsida</taxon>
        <taxon>eudicotyledons</taxon>
        <taxon>Gunneridae</taxon>
        <taxon>Pentapetalae</taxon>
        <taxon>asterids</taxon>
        <taxon>campanulids</taxon>
        <taxon>Asterales</taxon>
        <taxon>Asteraceae</taxon>
        <taxon>Asteroideae</taxon>
        <taxon>Heliantheae alliance</taxon>
        <taxon>Millerieae</taxon>
        <taxon>Smallanthus</taxon>
    </lineage>
</organism>
<name>A0ACB9BSF4_9ASTR</name>
<evidence type="ECO:0000313" key="1">
    <source>
        <dbReference type="EMBL" id="KAI3724963.1"/>
    </source>
</evidence>
<evidence type="ECO:0000313" key="2">
    <source>
        <dbReference type="Proteomes" id="UP001056120"/>
    </source>
</evidence>
<sequence>MSETWFWLKWLFGDNVHYRDSRGWRKTHHSDTSWALRYHINTFLKVIEVAVSFNSDGEINQIEKAVSSLVGVESVSTHKEMGKLIVTGYVDPIEVATRVREFDNMVVEILSVKYKIE</sequence>
<gene>
    <name evidence="1" type="ORF">L1987_64732</name>
</gene>
<accession>A0ACB9BSF4</accession>
<comment type="caution">
    <text evidence="1">The sequence shown here is derived from an EMBL/GenBank/DDBJ whole genome shotgun (WGS) entry which is preliminary data.</text>
</comment>
<proteinExistence type="predicted"/>
<dbReference type="Proteomes" id="UP001056120">
    <property type="component" value="Linkage Group LG22"/>
</dbReference>
<keyword evidence="2" id="KW-1185">Reference proteome</keyword>
<reference evidence="1 2" key="2">
    <citation type="journal article" date="2022" name="Mol. Ecol. Resour.">
        <title>The genomes of chicory, endive, great burdock and yacon provide insights into Asteraceae paleo-polyploidization history and plant inulin production.</title>
        <authorList>
            <person name="Fan W."/>
            <person name="Wang S."/>
            <person name="Wang H."/>
            <person name="Wang A."/>
            <person name="Jiang F."/>
            <person name="Liu H."/>
            <person name="Zhao H."/>
            <person name="Xu D."/>
            <person name="Zhang Y."/>
        </authorList>
    </citation>
    <scope>NUCLEOTIDE SEQUENCE [LARGE SCALE GENOMIC DNA]</scope>
    <source>
        <strain evidence="2">cv. Yunnan</strain>
        <tissue evidence="1">Leaves</tissue>
    </source>
</reference>